<evidence type="ECO:0000313" key="2">
    <source>
        <dbReference type="EnsemblPlants" id="PAC:32914995.CDS.1"/>
    </source>
</evidence>
<evidence type="ECO:0000313" key="1">
    <source>
        <dbReference type="EMBL" id="PNR31753.1"/>
    </source>
</evidence>
<dbReference type="InParanoid" id="A0A2K1IR48"/>
<reference evidence="1 3" key="2">
    <citation type="journal article" date="2018" name="Plant J.">
        <title>The Physcomitrella patens chromosome-scale assembly reveals moss genome structure and evolution.</title>
        <authorList>
            <person name="Lang D."/>
            <person name="Ullrich K.K."/>
            <person name="Murat F."/>
            <person name="Fuchs J."/>
            <person name="Jenkins J."/>
            <person name="Haas F.B."/>
            <person name="Piednoel M."/>
            <person name="Gundlach H."/>
            <person name="Van Bel M."/>
            <person name="Meyberg R."/>
            <person name="Vives C."/>
            <person name="Morata J."/>
            <person name="Symeonidi A."/>
            <person name="Hiss M."/>
            <person name="Muchero W."/>
            <person name="Kamisugi Y."/>
            <person name="Saleh O."/>
            <person name="Blanc G."/>
            <person name="Decker E.L."/>
            <person name="van Gessel N."/>
            <person name="Grimwood J."/>
            <person name="Hayes R.D."/>
            <person name="Graham S.W."/>
            <person name="Gunter L.E."/>
            <person name="McDaniel S.F."/>
            <person name="Hoernstein S.N.W."/>
            <person name="Larsson A."/>
            <person name="Li F.W."/>
            <person name="Perroud P.F."/>
            <person name="Phillips J."/>
            <person name="Ranjan P."/>
            <person name="Rokshar D.S."/>
            <person name="Rothfels C.J."/>
            <person name="Schneider L."/>
            <person name="Shu S."/>
            <person name="Stevenson D.W."/>
            <person name="Thummler F."/>
            <person name="Tillich M."/>
            <person name="Villarreal Aguilar J.C."/>
            <person name="Widiez T."/>
            <person name="Wong G.K."/>
            <person name="Wymore A."/>
            <person name="Zhang Y."/>
            <person name="Zimmer A.D."/>
            <person name="Quatrano R.S."/>
            <person name="Mayer K.F.X."/>
            <person name="Goodstein D."/>
            <person name="Casacuberta J.M."/>
            <person name="Vandepoele K."/>
            <person name="Reski R."/>
            <person name="Cuming A.C."/>
            <person name="Tuskan G.A."/>
            <person name="Maumus F."/>
            <person name="Salse J."/>
            <person name="Schmutz J."/>
            <person name="Rensing S.A."/>
        </authorList>
    </citation>
    <scope>NUCLEOTIDE SEQUENCE [LARGE SCALE GENOMIC DNA]</scope>
    <source>
        <strain evidence="2 3">cv. Gransden 2004</strain>
    </source>
</reference>
<gene>
    <name evidence="1" type="ORF">PHYPA_025876</name>
</gene>
<dbReference type="EMBL" id="ABEU02000021">
    <property type="protein sequence ID" value="PNR31753.1"/>
    <property type="molecule type" value="Genomic_DNA"/>
</dbReference>
<organism evidence="1">
    <name type="scientific">Physcomitrium patens</name>
    <name type="common">Spreading-leaved earth moss</name>
    <name type="synonym">Physcomitrella patens</name>
    <dbReference type="NCBI Taxonomy" id="3218"/>
    <lineage>
        <taxon>Eukaryota</taxon>
        <taxon>Viridiplantae</taxon>
        <taxon>Streptophyta</taxon>
        <taxon>Embryophyta</taxon>
        <taxon>Bryophyta</taxon>
        <taxon>Bryophytina</taxon>
        <taxon>Bryopsida</taxon>
        <taxon>Funariidae</taxon>
        <taxon>Funariales</taxon>
        <taxon>Funariaceae</taxon>
        <taxon>Physcomitrium</taxon>
    </lineage>
</organism>
<name>A0A2K1IR48_PHYPA</name>
<dbReference type="Proteomes" id="UP000006727">
    <property type="component" value="Chromosome 21"/>
</dbReference>
<protein>
    <submittedName>
        <fullName evidence="1 2">Uncharacterized protein</fullName>
    </submittedName>
</protein>
<proteinExistence type="predicted"/>
<reference evidence="1 3" key="1">
    <citation type="journal article" date="2008" name="Science">
        <title>The Physcomitrella genome reveals evolutionary insights into the conquest of land by plants.</title>
        <authorList>
            <person name="Rensing S."/>
            <person name="Lang D."/>
            <person name="Zimmer A."/>
            <person name="Terry A."/>
            <person name="Salamov A."/>
            <person name="Shapiro H."/>
            <person name="Nishiyama T."/>
            <person name="Perroud P.-F."/>
            <person name="Lindquist E."/>
            <person name="Kamisugi Y."/>
            <person name="Tanahashi T."/>
            <person name="Sakakibara K."/>
            <person name="Fujita T."/>
            <person name="Oishi K."/>
            <person name="Shin-I T."/>
            <person name="Kuroki Y."/>
            <person name="Toyoda A."/>
            <person name="Suzuki Y."/>
            <person name="Hashimoto A."/>
            <person name="Yamaguchi K."/>
            <person name="Sugano A."/>
            <person name="Kohara Y."/>
            <person name="Fujiyama A."/>
            <person name="Anterola A."/>
            <person name="Aoki S."/>
            <person name="Ashton N."/>
            <person name="Barbazuk W.B."/>
            <person name="Barker E."/>
            <person name="Bennetzen J."/>
            <person name="Bezanilla M."/>
            <person name="Blankenship R."/>
            <person name="Cho S.H."/>
            <person name="Dutcher S."/>
            <person name="Estelle M."/>
            <person name="Fawcett J.A."/>
            <person name="Gundlach H."/>
            <person name="Hanada K."/>
            <person name="Heyl A."/>
            <person name="Hicks K.A."/>
            <person name="Hugh J."/>
            <person name="Lohr M."/>
            <person name="Mayer K."/>
            <person name="Melkozernov A."/>
            <person name="Murata T."/>
            <person name="Nelson D."/>
            <person name="Pils B."/>
            <person name="Prigge M."/>
            <person name="Reiss B."/>
            <person name="Renner T."/>
            <person name="Rombauts S."/>
            <person name="Rushton P."/>
            <person name="Sanderfoot A."/>
            <person name="Schween G."/>
            <person name="Shiu S.-H."/>
            <person name="Stueber K."/>
            <person name="Theodoulou F.L."/>
            <person name="Tu H."/>
            <person name="Van de Peer Y."/>
            <person name="Verrier P.J."/>
            <person name="Waters E."/>
            <person name="Wood A."/>
            <person name="Yang L."/>
            <person name="Cove D."/>
            <person name="Cuming A."/>
            <person name="Hasebe M."/>
            <person name="Lucas S."/>
            <person name="Mishler D.B."/>
            <person name="Reski R."/>
            <person name="Grigoriev I."/>
            <person name="Quatrano R.S."/>
            <person name="Boore J.L."/>
        </authorList>
    </citation>
    <scope>NUCLEOTIDE SEQUENCE [LARGE SCALE GENOMIC DNA]</scope>
    <source>
        <strain evidence="2 3">cv. Gransden 2004</strain>
    </source>
</reference>
<keyword evidence="3" id="KW-1185">Reference proteome</keyword>
<dbReference type="Gramene" id="Pp3c21_8151V3.1">
    <property type="protein sequence ID" value="PAC:32914995.CDS.1"/>
    <property type="gene ID" value="Pp3c21_8151"/>
</dbReference>
<accession>A0A2K1IR48</accession>
<sequence>MIVGEFAHHALVSSSCVGSSLLSSLRKTASKCQLIHSFISTLTVAGGCFLGKFYSCHKDFVWSVVVVVECARALGFRRH</sequence>
<dbReference type="AlphaFoldDB" id="A0A2K1IR48"/>
<dbReference type="EnsemblPlants" id="Pp3c21_8151V3.1">
    <property type="protein sequence ID" value="PAC:32914995.CDS.1"/>
    <property type="gene ID" value="Pp3c21_8151"/>
</dbReference>
<reference evidence="2" key="3">
    <citation type="submission" date="2020-12" db="UniProtKB">
        <authorList>
            <consortium name="EnsemblPlants"/>
        </authorList>
    </citation>
    <scope>IDENTIFICATION</scope>
</reference>
<evidence type="ECO:0000313" key="3">
    <source>
        <dbReference type="Proteomes" id="UP000006727"/>
    </source>
</evidence>